<dbReference type="GO" id="GO:0032259">
    <property type="term" value="P:methylation"/>
    <property type="evidence" value="ECO:0007669"/>
    <property type="project" value="UniProtKB-KW"/>
</dbReference>
<dbReference type="SUPFAM" id="SSF53335">
    <property type="entry name" value="S-adenosyl-L-methionine-dependent methyltransferases"/>
    <property type="match status" value="1"/>
</dbReference>
<feature type="non-terminal residue" evidence="2">
    <location>
        <position position="263"/>
    </location>
</feature>
<dbReference type="Proteomes" id="UP000231198">
    <property type="component" value="Unassembled WGS sequence"/>
</dbReference>
<dbReference type="GO" id="GO:0008168">
    <property type="term" value="F:methyltransferase activity"/>
    <property type="evidence" value="ECO:0007669"/>
    <property type="project" value="UniProtKB-KW"/>
</dbReference>
<gene>
    <name evidence="2" type="ORF">COT62_01365</name>
</gene>
<keyword evidence="2" id="KW-0808">Transferase</keyword>
<feature type="domain" description="Methyltransferase putative zinc binding" evidence="1">
    <location>
        <begin position="18"/>
        <end position="79"/>
    </location>
</feature>
<name>A0A2H0WT85_9BACT</name>
<reference evidence="3" key="1">
    <citation type="submission" date="2017-09" db="EMBL/GenBank/DDBJ databases">
        <title>Depth-based differentiation of microbial function through sediment-hosted aquifers and enrichment of novel symbionts in the deep terrestrial subsurface.</title>
        <authorList>
            <person name="Probst A.J."/>
            <person name="Ladd B."/>
            <person name="Jarett J.K."/>
            <person name="Geller-Mcgrath D.E."/>
            <person name="Sieber C.M.K."/>
            <person name="Emerson J.B."/>
            <person name="Anantharaman K."/>
            <person name="Thomas B.C."/>
            <person name="Malmstrom R."/>
            <person name="Stieglmeier M."/>
            <person name="Klingl A."/>
            <person name="Woyke T."/>
            <person name="Ryan C.M."/>
            <person name="Banfield J.F."/>
        </authorList>
    </citation>
    <scope>NUCLEOTIDE SEQUENCE [LARGE SCALE GENOMIC DNA]</scope>
</reference>
<dbReference type="PANTHER" id="PTHR43861:SF5">
    <property type="entry name" value="BLL5978 PROTEIN"/>
    <property type="match status" value="1"/>
</dbReference>
<dbReference type="PANTHER" id="PTHR43861">
    <property type="entry name" value="TRANS-ACONITATE 2-METHYLTRANSFERASE-RELATED"/>
    <property type="match status" value="1"/>
</dbReference>
<dbReference type="Pfam" id="PF13489">
    <property type="entry name" value="Methyltransf_23"/>
    <property type="match status" value="1"/>
</dbReference>
<keyword evidence="2" id="KW-0489">Methyltransferase</keyword>
<evidence type="ECO:0000313" key="2">
    <source>
        <dbReference type="EMBL" id="PIS15866.1"/>
    </source>
</evidence>
<evidence type="ECO:0000259" key="1">
    <source>
        <dbReference type="Pfam" id="PF08421"/>
    </source>
</evidence>
<dbReference type="InterPro" id="IPR029063">
    <property type="entry name" value="SAM-dependent_MTases_sf"/>
</dbReference>
<evidence type="ECO:0000313" key="3">
    <source>
        <dbReference type="Proteomes" id="UP000231198"/>
    </source>
</evidence>
<dbReference type="Gene3D" id="6.20.50.110">
    <property type="entry name" value="Methyltransferase, zinc-binding domain"/>
    <property type="match status" value="1"/>
</dbReference>
<comment type="caution">
    <text evidence="2">The sequence shown here is derived from an EMBL/GenBank/DDBJ whole genome shotgun (WGS) entry which is preliminary data.</text>
</comment>
<dbReference type="InterPro" id="IPR013630">
    <property type="entry name" value="Methyltransf_Zn-bd_dom_put"/>
</dbReference>
<proteinExistence type="predicted"/>
<dbReference type="Pfam" id="PF08421">
    <property type="entry name" value="Methyltransf_13"/>
    <property type="match status" value="1"/>
</dbReference>
<organism evidence="2 3">
    <name type="scientific">Candidatus Roizmanbacteria bacterium CG09_land_8_20_14_0_10_41_9</name>
    <dbReference type="NCBI Taxonomy" id="1974850"/>
    <lineage>
        <taxon>Bacteria</taxon>
        <taxon>Candidatus Roizmaniibacteriota</taxon>
    </lineage>
</organism>
<protein>
    <submittedName>
        <fullName evidence="2">SAM-dependent methyltransferase</fullName>
    </submittedName>
</protein>
<sequence length="263" mass="30249">MDKQLASSRFEKYRLTKCRICKGQNLYHFLSLGSMPIPNGFLEKNQMSKSEKKYPLSVCVCRNCWLVQLEYVIPSEIMFRNYLYIPSTSSTMLRHFKNLAEETVKRFNLKKGSFVVDIGSNDGTLLRFFKDQEMDVLGIDPASNLALVARLIGINTLDTYFTKKLACELVRKGKKAFVITATNVVAHIDDLHDLCEGIRELLSSNGICIMEFPYLVDLIKRNEFDTIYHEHLSYFSIHPLVTLFNKHNLKIQDIQRIPVHGGS</sequence>
<dbReference type="InterPro" id="IPR038576">
    <property type="entry name" value="Methyltransf_Zn-bd_dom_put_sf"/>
</dbReference>
<accession>A0A2H0WT85</accession>
<dbReference type="Gene3D" id="3.40.50.150">
    <property type="entry name" value="Vaccinia Virus protein VP39"/>
    <property type="match status" value="1"/>
</dbReference>
<dbReference type="EMBL" id="PEZG01000030">
    <property type="protein sequence ID" value="PIS15866.1"/>
    <property type="molecule type" value="Genomic_DNA"/>
</dbReference>
<dbReference type="AlphaFoldDB" id="A0A2H0WT85"/>